<dbReference type="EMBL" id="HBGU01073808">
    <property type="protein sequence ID" value="CAD9537261.1"/>
    <property type="molecule type" value="Transcribed_RNA"/>
</dbReference>
<proteinExistence type="predicted"/>
<evidence type="ECO:0000313" key="2">
    <source>
        <dbReference type="EMBL" id="CAD9537261.1"/>
    </source>
</evidence>
<feature type="compositionally biased region" description="Basic and acidic residues" evidence="1">
    <location>
        <begin position="48"/>
        <end position="66"/>
    </location>
</feature>
<protein>
    <submittedName>
        <fullName evidence="2">Uncharacterized protein</fullName>
    </submittedName>
</protein>
<evidence type="ECO:0000256" key="1">
    <source>
        <dbReference type="SAM" id="MobiDB-lite"/>
    </source>
</evidence>
<gene>
    <name evidence="2" type="ORF">CBRE1094_LOCUS40196</name>
</gene>
<feature type="compositionally biased region" description="Polar residues" evidence="1">
    <location>
        <begin position="35"/>
        <end position="44"/>
    </location>
</feature>
<name>A0A7S2J5K8_9EUKA</name>
<feature type="region of interest" description="Disordered" evidence="1">
    <location>
        <begin position="1"/>
        <end position="69"/>
    </location>
</feature>
<organism evidence="2">
    <name type="scientific">Haptolina brevifila</name>
    <dbReference type="NCBI Taxonomy" id="156173"/>
    <lineage>
        <taxon>Eukaryota</taxon>
        <taxon>Haptista</taxon>
        <taxon>Haptophyta</taxon>
        <taxon>Prymnesiophyceae</taxon>
        <taxon>Prymnesiales</taxon>
        <taxon>Prymnesiaceae</taxon>
        <taxon>Haptolina</taxon>
    </lineage>
</organism>
<accession>A0A7S2J5K8</accession>
<feature type="compositionally biased region" description="Acidic residues" evidence="1">
    <location>
        <begin position="8"/>
        <end position="19"/>
    </location>
</feature>
<feature type="region of interest" description="Disordered" evidence="1">
    <location>
        <begin position="84"/>
        <end position="127"/>
    </location>
</feature>
<reference evidence="2" key="1">
    <citation type="submission" date="2021-01" db="EMBL/GenBank/DDBJ databases">
        <authorList>
            <person name="Corre E."/>
            <person name="Pelletier E."/>
            <person name="Niang G."/>
            <person name="Scheremetjew M."/>
            <person name="Finn R."/>
            <person name="Kale V."/>
            <person name="Holt S."/>
            <person name="Cochrane G."/>
            <person name="Meng A."/>
            <person name="Brown T."/>
            <person name="Cohen L."/>
        </authorList>
    </citation>
    <scope>NUCLEOTIDE SEQUENCE</scope>
    <source>
        <strain evidence="2">UTEX LB 985</strain>
    </source>
</reference>
<sequence>MEEREKVGEEEEGESEGEEEEHKNEEGEEKGDSLASMSGSNHPTHSVIRVEPDPYPKPNRSEERQLHSSMKAVTLLKARPELKVRLEPQAHQEEVRPKPTHLEARLEGSRLEGRHLERSRLEGWRLE</sequence>
<dbReference type="AlphaFoldDB" id="A0A7S2J5K8"/>